<comment type="subcellular location">
    <subcellularLocation>
        <location evidence="1">Nucleus</location>
    </subcellularLocation>
</comment>
<dbReference type="InterPro" id="IPR050613">
    <property type="entry name" value="Sec_Metabolite_Reg"/>
</dbReference>
<keyword evidence="3" id="KW-0804">Transcription</keyword>
<proteinExistence type="predicted"/>
<feature type="domain" description="Xylanolytic transcriptional activator regulatory" evidence="5">
    <location>
        <begin position="174"/>
        <end position="248"/>
    </location>
</feature>
<keyword evidence="4" id="KW-0539">Nucleus</keyword>
<protein>
    <submittedName>
        <fullName evidence="6">Fungal-specific transcription factor domain protein</fullName>
    </submittedName>
</protein>
<sequence>MRMHSHGANYVGSVHWAAILDSISELKDHYQEEEEARVLTTNDYLLPDILASIPARPVVDRMVGRHFNAQGLTPRMYIPFDLNVYESFWKDPDTTSFTYIGLLFSIMCLSVQSNQLSEDPADPEALMRVYLFRERTVQCLVLGQFTRGGAYVLETIINYCTSEVLLCKDADIGLWLLLGMLVQLALSQGYHRDPRNFPKISPFDGEMRRRVWAAVRQIDLRLSSQMGLPRLLQSQQYDTADPRNLLDSDFDETTVEIPPSRSDTEVTPVLYVLAKNRIDSVGGLIGDLVADTRKHPYSEIMDLDQKLQDAEASLPSIFRWQPLSQPFMVPPLIVLHRVWLQIAVQRLTICLHRKYLAPPYTELRYKYSRNSCVQAAIKMLEYQRLIDEETQPDGQLHSVRWVSSSLLQTTFLLGMSVLCYYVQLAKTTPDLSLGQETDTKIYDLLRDTYPMWLRSSIVSRDARDAVERLRRLLGLPNQQDSGKFAQEECIANFTVAFDADFLTLEAGGSSSGVFS</sequence>
<gene>
    <name evidence="6" type="ORF">BGW36DRAFT_395503</name>
</gene>
<evidence type="ECO:0000313" key="6">
    <source>
        <dbReference type="EMBL" id="KAH8700400.1"/>
    </source>
</evidence>
<name>A0AAD4PXT8_9EURO</name>
<dbReference type="GO" id="GO:0003677">
    <property type="term" value="F:DNA binding"/>
    <property type="evidence" value="ECO:0007669"/>
    <property type="project" value="InterPro"/>
</dbReference>
<dbReference type="EMBL" id="JAJTJA010000004">
    <property type="protein sequence ID" value="KAH8700400.1"/>
    <property type="molecule type" value="Genomic_DNA"/>
</dbReference>
<dbReference type="SMART" id="SM00906">
    <property type="entry name" value="Fungal_trans"/>
    <property type="match status" value="1"/>
</dbReference>
<dbReference type="Proteomes" id="UP001201262">
    <property type="component" value="Unassembled WGS sequence"/>
</dbReference>
<reference evidence="6" key="1">
    <citation type="submission" date="2021-12" db="EMBL/GenBank/DDBJ databases">
        <title>Convergent genome expansion in fungi linked to evolution of root-endophyte symbiosis.</title>
        <authorList>
            <consortium name="DOE Joint Genome Institute"/>
            <person name="Ke Y.-H."/>
            <person name="Bonito G."/>
            <person name="Liao H.-L."/>
            <person name="Looney B."/>
            <person name="Rojas-Flechas A."/>
            <person name="Nash J."/>
            <person name="Hameed K."/>
            <person name="Schadt C."/>
            <person name="Martin F."/>
            <person name="Crous P.W."/>
            <person name="Miettinen O."/>
            <person name="Magnuson J.K."/>
            <person name="Labbe J."/>
            <person name="Jacobson D."/>
            <person name="Doktycz M.J."/>
            <person name="Veneault-Fourrey C."/>
            <person name="Kuo A."/>
            <person name="Mondo S."/>
            <person name="Calhoun S."/>
            <person name="Riley R."/>
            <person name="Ohm R."/>
            <person name="LaButti K."/>
            <person name="Andreopoulos B."/>
            <person name="Pangilinan J."/>
            <person name="Nolan M."/>
            <person name="Tritt A."/>
            <person name="Clum A."/>
            <person name="Lipzen A."/>
            <person name="Daum C."/>
            <person name="Barry K."/>
            <person name="Grigoriev I.V."/>
            <person name="Vilgalys R."/>
        </authorList>
    </citation>
    <scope>NUCLEOTIDE SEQUENCE</scope>
    <source>
        <strain evidence="6">PMI_201</strain>
    </source>
</reference>
<evidence type="ECO:0000256" key="4">
    <source>
        <dbReference type="ARBA" id="ARBA00023242"/>
    </source>
</evidence>
<evidence type="ECO:0000259" key="5">
    <source>
        <dbReference type="SMART" id="SM00906"/>
    </source>
</evidence>
<evidence type="ECO:0000256" key="1">
    <source>
        <dbReference type="ARBA" id="ARBA00004123"/>
    </source>
</evidence>
<dbReference type="GO" id="GO:0008270">
    <property type="term" value="F:zinc ion binding"/>
    <property type="evidence" value="ECO:0007669"/>
    <property type="project" value="InterPro"/>
</dbReference>
<organism evidence="6 7">
    <name type="scientific">Talaromyces proteolyticus</name>
    <dbReference type="NCBI Taxonomy" id="1131652"/>
    <lineage>
        <taxon>Eukaryota</taxon>
        <taxon>Fungi</taxon>
        <taxon>Dikarya</taxon>
        <taxon>Ascomycota</taxon>
        <taxon>Pezizomycotina</taxon>
        <taxon>Eurotiomycetes</taxon>
        <taxon>Eurotiomycetidae</taxon>
        <taxon>Eurotiales</taxon>
        <taxon>Trichocomaceae</taxon>
        <taxon>Talaromyces</taxon>
        <taxon>Talaromyces sect. Bacilispori</taxon>
    </lineage>
</organism>
<dbReference type="AlphaFoldDB" id="A0AAD4PXT8"/>
<dbReference type="GO" id="GO:0006351">
    <property type="term" value="P:DNA-templated transcription"/>
    <property type="evidence" value="ECO:0007669"/>
    <property type="project" value="InterPro"/>
</dbReference>
<dbReference type="CDD" id="cd12148">
    <property type="entry name" value="fungal_TF_MHR"/>
    <property type="match status" value="1"/>
</dbReference>
<dbReference type="PANTHER" id="PTHR31001:SF74">
    <property type="entry name" value="ZN(II)2CYS6 TRANSCRIPTION FACTOR (EUROFUNG)"/>
    <property type="match status" value="1"/>
</dbReference>
<keyword evidence="2" id="KW-0805">Transcription regulation</keyword>
<evidence type="ECO:0000256" key="3">
    <source>
        <dbReference type="ARBA" id="ARBA00023163"/>
    </source>
</evidence>
<dbReference type="Pfam" id="PF04082">
    <property type="entry name" value="Fungal_trans"/>
    <property type="match status" value="1"/>
</dbReference>
<comment type="caution">
    <text evidence="6">The sequence shown here is derived from an EMBL/GenBank/DDBJ whole genome shotgun (WGS) entry which is preliminary data.</text>
</comment>
<dbReference type="GeneID" id="70248335"/>
<evidence type="ECO:0000313" key="7">
    <source>
        <dbReference type="Proteomes" id="UP001201262"/>
    </source>
</evidence>
<dbReference type="InterPro" id="IPR007219">
    <property type="entry name" value="XnlR_reg_dom"/>
</dbReference>
<keyword evidence="7" id="KW-1185">Reference proteome</keyword>
<dbReference type="RefSeq" id="XP_046074106.1">
    <property type="nucleotide sequence ID" value="XM_046218048.1"/>
</dbReference>
<accession>A0AAD4PXT8</accession>
<dbReference type="GO" id="GO:0005634">
    <property type="term" value="C:nucleus"/>
    <property type="evidence" value="ECO:0007669"/>
    <property type="project" value="UniProtKB-SubCell"/>
</dbReference>
<dbReference type="PANTHER" id="PTHR31001">
    <property type="entry name" value="UNCHARACTERIZED TRANSCRIPTIONAL REGULATORY PROTEIN"/>
    <property type="match status" value="1"/>
</dbReference>
<evidence type="ECO:0000256" key="2">
    <source>
        <dbReference type="ARBA" id="ARBA00023015"/>
    </source>
</evidence>